<accession>A0AA41ZBU1</accession>
<dbReference type="Proteomes" id="UP001165667">
    <property type="component" value="Unassembled WGS sequence"/>
</dbReference>
<dbReference type="EMBL" id="JAMOIM010000082">
    <property type="protein sequence ID" value="MCW6513002.1"/>
    <property type="molecule type" value="Genomic_DNA"/>
</dbReference>
<dbReference type="AlphaFoldDB" id="A0AA41ZBU1"/>
<evidence type="ECO:0000313" key="3">
    <source>
        <dbReference type="Proteomes" id="UP001165667"/>
    </source>
</evidence>
<evidence type="ECO:0000313" key="2">
    <source>
        <dbReference type="EMBL" id="MCW6513002.1"/>
    </source>
</evidence>
<dbReference type="InterPro" id="IPR024311">
    <property type="entry name" value="Lipocalin-like"/>
</dbReference>
<gene>
    <name evidence="2" type="ORF">M8523_34625</name>
</gene>
<reference evidence="2" key="1">
    <citation type="submission" date="2022-05" db="EMBL/GenBank/DDBJ databases">
        <authorList>
            <person name="Pankratov T."/>
        </authorList>
    </citation>
    <scope>NUCLEOTIDE SEQUENCE</scope>
    <source>
        <strain evidence="2">BP6-180914</strain>
    </source>
</reference>
<name>A0AA41ZBU1_9HYPH</name>
<keyword evidence="3" id="KW-1185">Reference proteome</keyword>
<organism evidence="2 3">
    <name type="scientific">Lichenifustis flavocetrariae</name>
    <dbReference type="NCBI Taxonomy" id="2949735"/>
    <lineage>
        <taxon>Bacteria</taxon>
        <taxon>Pseudomonadati</taxon>
        <taxon>Pseudomonadota</taxon>
        <taxon>Alphaproteobacteria</taxon>
        <taxon>Hyphomicrobiales</taxon>
        <taxon>Lichenihabitantaceae</taxon>
        <taxon>Lichenifustis</taxon>
    </lineage>
</organism>
<comment type="caution">
    <text evidence="2">The sequence shown here is derived from an EMBL/GenBank/DDBJ whole genome shotgun (WGS) entry which is preliminary data.</text>
</comment>
<dbReference type="Pfam" id="PF13924">
    <property type="entry name" value="Lipocalin_5"/>
    <property type="match status" value="1"/>
</dbReference>
<evidence type="ECO:0000259" key="1">
    <source>
        <dbReference type="Pfam" id="PF13924"/>
    </source>
</evidence>
<feature type="domain" description="Lipocalin-like" evidence="1">
    <location>
        <begin position="18"/>
        <end position="129"/>
    </location>
</feature>
<sequence length="130" mass="14614">MTVKETEIVPWLGRQQPIKGNLIYTESGWMSVHITGAVPRTISRGDFLKLPAEDRVVWLDAYYAYYGSFEIDEVAHVVTHHVANSLLPYETATMLKRNVAINGDILTLLTPPRDDGGGKTFNRLVWKKAA</sequence>
<proteinExistence type="predicted"/>
<protein>
    <submittedName>
        <fullName evidence="2">Lipocalin-like domain-containing protein</fullName>
    </submittedName>
</protein>